<dbReference type="STRING" id="1202772.A0A1V9YMR0"/>
<evidence type="ECO:0000256" key="3">
    <source>
        <dbReference type="ARBA" id="ARBA00022707"/>
    </source>
</evidence>
<evidence type="ECO:0000256" key="1">
    <source>
        <dbReference type="ARBA" id="ARBA00010603"/>
    </source>
</evidence>
<evidence type="ECO:0000313" key="6">
    <source>
        <dbReference type="Proteomes" id="UP000243579"/>
    </source>
</evidence>
<dbReference type="AlphaFoldDB" id="A0A1V9YMR0"/>
<dbReference type="Pfam" id="PF09742">
    <property type="entry name" value="Dymeclin"/>
    <property type="match status" value="1"/>
</dbReference>
<name>A0A1V9YMR0_ACHHY</name>
<accession>A0A1V9YMR0</accession>
<keyword evidence="4" id="KW-0449">Lipoprotein</keyword>
<comment type="caution">
    <text evidence="5">The sequence shown here is derived from an EMBL/GenBank/DDBJ whole genome shotgun (WGS) entry which is preliminary data.</text>
</comment>
<reference evidence="5 6" key="1">
    <citation type="journal article" date="2014" name="Genome Biol. Evol.">
        <title>The secreted proteins of Achlya hypogyna and Thraustotheca clavata identify the ancestral oomycete secretome and reveal gene acquisitions by horizontal gene transfer.</title>
        <authorList>
            <person name="Misner I."/>
            <person name="Blouin N."/>
            <person name="Leonard G."/>
            <person name="Richards T.A."/>
            <person name="Lane C.E."/>
        </authorList>
    </citation>
    <scope>NUCLEOTIDE SEQUENCE [LARGE SCALE GENOMIC DNA]</scope>
    <source>
        <strain evidence="5 6">ATCC 48635</strain>
    </source>
</reference>
<sequence>MGNSASGEGNATLVLAPAQTAALEKIVSSQPYMMSDSVWLSFFSMDQVLPAMPKAKLVNFLRPYTHAMAANTHISGNFRMLVRHVTRCLRAPGEASPGRSVLAASSANVVNVLVIVRNFCLHFVERDANQLIDVFNDKGLAKDASGLRAEDSWRPNQFQRESSALDVQHEDDVAFNFLDALCSTVLESAPSDETYDMHLECINTLLTLLASPAYGRDASLQARFLADARAGTKGKSAAWAPGLVKRVLYSYLDELPPPDPSSAASVAALASVGPPPPSWGVMEYFVATDTPVFPLADRGVLLLLLLLHAAPSEHNPFRAALQALEDRDDGPTASHSVSYSHLVNVLGRSLDKDISSMLLYSLATLHPGFVGAITRPLDTELLGLPLLHAIYECTDPTKLCIYLATVLKVTALPDVVEALHATMIDDHISWYAEKYMVDISFGSAAVVVLVRLVHRNVATYRDAAVHSLAFAALFNFVQFASQLHQNASQALVQSLEHWAKKEALAQAELDKLQAAVAEDADAALDGQAKLLEKQQLYMECMRLILGLLRTVLSPRLLPQNPQLMYSLLQAAALFQSLASHADLAFQTCDDHTRVQEVLAYFRAVIDMEEETHADTDEVHVLSVERVFEYIDRGCAGLFPEGAANDNGLSTYGYDFEEDPDQAQAYFAHHVWLRIVEHTSDFNWTFNKLVYRPRTAA</sequence>
<gene>
    <name evidence="5" type="ORF">ACHHYP_09615</name>
</gene>
<evidence type="ECO:0000256" key="4">
    <source>
        <dbReference type="ARBA" id="ARBA00023288"/>
    </source>
</evidence>
<dbReference type="GO" id="GO:0007030">
    <property type="term" value="P:Golgi organization"/>
    <property type="evidence" value="ECO:0007669"/>
    <property type="project" value="TreeGrafter"/>
</dbReference>
<keyword evidence="6" id="KW-1185">Reference proteome</keyword>
<keyword evidence="3" id="KW-0519">Myristate</keyword>
<dbReference type="OrthoDB" id="10253409at2759"/>
<comment type="similarity">
    <text evidence="1">Belongs to the dymeclin family.</text>
</comment>
<proteinExistence type="inferred from homology"/>
<dbReference type="EMBL" id="JNBR01001471">
    <property type="protein sequence ID" value="OQR86992.1"/>
    <property type="molecule type" value="Genomic_DNA"/>
</dbReference>
<dbReference type="GO" id="GO:0005794">
    <property type="term" value="C:Golgi apparatus"/>
    <property type="evidence" value="ECO:0007669"/>
    <property type="project" value="TreeGrafter"/>
</dbReference>
<evidence type="ECO:0000256" key="2">
    <source>
        <dbReference type="ARBA" id="ARBA00015736"/>
    </source>
</evidence>
<dbReference type="PANTHER" id="PTHR12895">
    <property type="entry name" value="DYMECLIN"/>
    <property type="match status" value="1"/>
</dbReference>
<protein>
    <recommendedName>
        <fullName evidence="2">Dymeclin</fullName>
    </recommendedName>
</protein>
<evidence type="ECO:0000313" key="5">
    <source>
        <dbReference type="EMBL" id="OQR86992.1"/>
    </source>
</evidence>
<dbReference type="Proteomes" id="UP000243579">
    <property type="component" value="Unassembled WGS sequence"/>
</dbReference>
<organism evidence="5 6">
    <name type="scientific">Achlya hypogyna</name>
    <name type="common">Oomycete</name>
    <name type="synonym">Protoachlya hypogyna</name>
    <dbReference type="NCBI Taxonomy" id="1202772"/>
    <lineage>
        <taxon>Eukaryota</taxon>
        <taxon>Sar</taxon>
        <taxon>Stramenopiles</taxon>
        <taxon>Oomycota</taxon>
        <taxon>Saprolegniomycetes</taxon>
        <taxon>Saprolegniales</taxon>
        <taxon>Achlyaceae</taxon>
        <taxon>Achlya</taxon>
    </lineage>
</organism>
<dbReference type="InterPro" id="IPR019142">
    <property type="entry name" value="Dymeclin"/>
</dbReference>
<dbReference type="PANTHER" id="PTHR12895:SF9">
    <property type="entry name" value="DYMECLIN"/>
    <property type="match status" value="1"/>
</dbReference>